<dbReference type="SUPFAM" id="SSF52096">
    <property type="entry name" value="ClpP/crotonase"/>
    <property type="match status" value="1"/>
</dbReference>
<reference evidence="2 3" key="1">
    <citation type="submission" date="2018-10" db="EMBL/GenBank/DDBJ databases">
        <title>Xanthobacter tagetidis genome sequencing and assembly.</title>
        <authorList>
            <person name="Maclea K.S."/>
            <person name="Goen A.E."/>
            <person name="Fatima S.A."/>
        </authorList>
    </citation>
    <scope>NUCLEOTIDE SEQUENCE [LARGE SCALE GENOMIC DNA]</scope>
    <source>
        <strain evidence="2 3">ATCC 700314</strain>
    </source>
</reference>
<evidence type="ECO:0000313" key="3">
    <source>
        <dbReference type="Proteomes" id="UP000269692"/>
    </source>
</evidence>
<organism evidence="2 3">
    <name type="scientific">Xanthobacter tagetidis</name>
    <dbReference type="NCBI Taxonomy" id="60216"/>
    <lineage>
        <taxon>Bacteria</taxon>
        <taxon>Pseudomonadati</taxon>
        <taxon>Pseudomonadota</taxon>
        <taxon>Alphaproteobacteria</taxon>
        <taxon>Hyphomicrobiales</taxon>
        <taxon>Xanthobacteraceae</taxon>
        <taxon>Xanthobacter</taxon>
    </lineage>
</organism>
<accession>A0A3L7A461</accession>
<comment type="caution">
    <text evidence="2">The sequence shown here is derived from an EMBL/GenBank/DDBJ whole genome shotgun (WGS) entry which is preliminary data.</text>
</comment>
<dbReference type="EMBL" id="RCTF01000017">
    <property type="protein sequence ID" value="RLP74894.1"/>
    <property type="molecule type" value="Genomic_DNA"/>
</dbReference>
<protein>
    <submittedName>
        <fullName evidence="2">Enoyl-CoA hydratase/isomerase family protein</fullName>
    </submittedName>
</protein>
<comment type="similarity">
    <text evidence="1">Belongs to the enoyl-CoA hydratase/isomerase family.</text>
</comment>
<dbReference type="InterPro" id="IPR001753">
    <property type="entry name" value="Enoyl-CoA_hydra/iso"/>
</dbReference>
<keyword evidence="3" id="KW-1185">Reference proteome</keyword>
<dbReference type="AlphaFoldDB" id="A0A3L7A461"/>
<dbReference type="CDD" id="cd06558">
    <property type="entry name" value="crotonase-like"/>
    <property type="match status" value="1"/>
</dbReference>
<evidence type="ECO:0000313" key="2">
    <source>
        <dbReference type="EMBL" id="RLP74894.1"/>
    </source>
</evidence>
<dbReference type="Gene3D" id="3.90.226.10">
    <property type="entry name" value="2-enoyl-CoA Hydratase, Chain A, domain 1"/>
    <property type="match status" value="1"/>
</dbReference>
<proteinExistence type="inferred from homology"/>
<dbReference type="OrthoDB" id="7271016at2"/>
<dbReference type="RefSeq" id="WP_121624729.1">
    <property type="nucleotide sequence ID" value="NZ_JACIIW010000005.1"/>
</dbReference>
<dbReference type="InterPro" id="IPR051683">
    <property type="entry name" value="Enoyl-CoA_Hydratase/Isomerase"/>
</dbReference>
<name>A0A3L7A461_9HYPH</name>
<dbReference type="PANTHER" id="PTHR42964:SF1">
    <property type="entry name" value="POLYKETIDE BIOSYNTHESIS ENOYL-COA HYDRATASE PKSH-RELATED"/>
    <property type="match status" value="1"/>
</dbReference>
<dbReference type="Pfam" id="PF00378">
    <property type="entry name" value="ECH_1"/>
    <property type="match status" value="1"/>
</dbReference>
<evidence type="ECO:0000256" key="1">
    <source>
        <dbReference type="ARBA" id="ARBA00005254"/>
    </source>
</evidence>
<dbReference type="PANTHER" id="PTHR42964">
    <property type="entry name" value="ENOYL-COA HYDRATASE"/>
    <property type="match status" value="1"/>
</dbReference>
<dbReference type="InterPro" id="IPR029045">
    <property type="entry name" value="ClpP/crotonase-like_dom_sf"/>
</dbReference>
<gene>
    <name evidence="2" type="ORF">D9R14_17990</name>
</gene>
<dbReference type="GO" id="GO:0016853">
    <property type="term" value="F:isomerase activity"/>
    <property type="evidence" value="ECO:0007669"/>
    <property type="project" value="UniProtKB-KW"/>
</dbReference>
<sequence length="249" mass="26234">MNVAQDASELIVEREGPVTRLQLNRPARGNALSAGLVLNLRDAVADAARDGTRLLVLTGGGASFCSGFDLGGLDRQSDGDLALRFLQAEEMLQAVHHFPGETLALAHGRVFGAGADLFGACARRIAAPGTTFRFPGVRFGVVLGTRRLGAIVGLQAARRLILDGIELDADTAIANGFASEIAAPAAWPERQSAIFANLGLLAPQTHEAISRCLRPDTRAQDMADLAASVARPGLKQRIETYKSAIGNRS</sequence>
<keyword evidence="2" id="KW-0413">Isomerase</keyword>
<dbReference type="Proteomes" id="UP000269692">
    <property type="component" value="Unassembled WGS sequence"/>
</dbReference>